<feature type="transmembrane region" description="Helical" evidence="1">
    <location>
        <begin position="171"/>
        <end position="189"/>
    </location>
</feature>
<accession>A0ABV9YQ89</accession>
<sequence length="208" mass="21900">MSVKQILMGFLPWVVFSMVATRVGPGAVGMAALLALAVALVFVVRSVNRGEGAKLLEVTAVVTFAATAAWALVSPTSDTFLAFYGRGAAALVLAAVLGISVLTRPFTEQYARASVPREYWDSPRFHAVNRRISAAWAGTVAVMGLGHLVAGALAVGGAEYGGYLAARPGDLVLNWIIPGLLVVLTVRYTRRVVGQADAPARHEARVAR</sequence>
<feature type="transmembrane region" description="Helical" evidence="1">
    <location>
        <begin position="23"/>
        <end position="43"/>
    </location>
</feature>
<comment type="caution">
    <text evidence="2">The sequence shown here is derived from an EMBL/GenBank/DDBJ whole genome shotgun (WGS) entry which is preliminary data.</text>
</comment>
<evidence type="ECO:0008006" key="4">
    <source>
        <dbReference type="Google" id="ProtNLM"/>
    </source>
</evidence>
<keyword evidence="3" id="KW-1185">Reference proteome</keyword>
<name>A0ABV9YQ89_9PSEU</name>
<reference evidence="3" key="1">
    <citation type="journal article" date="2019" name="Int. J. Syst. Evol. Microbiol.">
        <title>The Global Catalogue of Microorganisms (GCM) 10K type strain sequencing project: providing services to taxonomists for standard genome sequencing and annotation.</title>
        <authorList>
            <consortium name="The Broad Institute Genomics Platform"/>
            <consortium name="The Broad Institute Genome Sequencing Center for Infectious Disease"/>
            <person name="Wu L."/>
            <person name="Ma J."/>
        </authorList>
    </citation>
    <scope>NUCLEOTIDE SEQUENCE [LARGE SCALE GENOMIC DNA]</scope>
    <source>
        <strain evidence="3">CGMCC 4.7093</strain>
    </source>
</reference>
<keyword evidence="1" id="KW-1133">Transmembrane helix</keyword>
<keyword evidence="1" id="KW-0812">Transmembrane</keyword>
<organism evidence="2 3">
    <name type="scientific">Actinomycetospora atypica</name>
    <dbReference type="NCBI Taxonomy" id="1290095"/>
    <lineage>
        <taxon>Bacteria</taxon>
        <taxon>Bacillati</taxon>
        <taxon>Actinomycetota</taxon>
        <taxon>Actinomycetes</taxon>
        <taxon>Pseudonocardiales</taxon>
        <taxon>Pseudonocardiaceae</taxon>
        <taxon>Actinomycetospora</taxon>
    </lineage>
</organism>
<proteinExistence type="predicted"/>
<evidence type="ECO:0000256" key="1">
    <source>
        <dbReference type="SAM" id="Phobius"/>
    </source>
</evidence>
<keyword evidence="1" id="KW-0472">Membrane</keyword>
<evidence type="ECO:0000313" key="2">
    <source>
        <dbReference type="EMBL" id="MFC5064853.1"/>
    </source>
</evidence>
<feature type="transmembrane region" description="Helical" evidence="1">
    <location>
        <begin position="55"/>
        <end position="73"/>
    </location>
</feature>
<protein>
    <recommendedName>
        <fullName evidence="4">DUF3159 domain-containing protein</fullName>
    </recommendedName>
</protein>
<dbReference type="Proteomes" id="UP001595947">
    <property type="component" value="Unassembled WGS sequence"/>
</dbReference>
<feature type="transmembrane region" description="Helical" evidence="1">
    <location>
        <begin position="134"/>
        <end position="156"/>
    </location>
</feature>
<gene>
    <name evidence="2" type="ORF">ACFPBZ_21700</name>
</gene>
<feature type="transmembrane region" description="Helical" evidence="1">
    <location>
        <begin position="79"/>
        <end position="102"/>
    </location>
</feature>
<dbReference type="RefSeq" id="WP_378038196.1">
    <property type="nucleotide sequence ID" value="NZ_JBHSIV010000027.1"/>
</dbReference>
<evidence type="ECO:0000313" key="3">
    <source>
        <dbReference type="Proteomes" id="UP001595947"/>
    </source>
</evidence>
<dbReference type="EMBL" id="JBHSIV010000027">
    <property type="protein sequence ID" value="MFC5064853.1"/>
    <property type="molecule type" value="Genomic_DNA"/>
</dbReference>